<evidence type="ECO:0000259" key="5">
    <source>
        <dbReference type="PROSITE" id="PS51898"/>
    </source>
</evidence>
<evidence type="ECO:0000256" key="1">
    <source>
        <dbReference type="ARBA" id="ARBA00022908"/>
    </source>
</evidence>
<dbReference type="AlphaFoldDB" id="A0A8G2CP51"/>
<dbReference type="Proteomes" id="UP000186308">
    <property type="component" value="Unassembled WGS sequence"/>
</dbReference>
<gene>
    <name evidence="7" type="ORF">SAMN05421828_1546</name>
</gene>
<keyword evidence="1" id="KW-0229">DNA integration</keyword>
<dbReference type="RefSeq" id="WP_051657655.1">
    <property type="nucleotide sequence ID" value="NZ_FTNE01000054.1"/>
</dbReference>
<feature type="domain" description="Core-binding (CB)" evidence="6">
    <location>
        <begin position="30"/>
        <end position="116"/>
    </location>
</feature>
<keyword evidence="3" id="KW-0233">DNA recombination</keyword>
<dbReference type="EMBL" id="FTNE01000054">
    <property type="protein sequence ID" value="SIR55842.1"/>
    <property type="molecule type" value="Genomic_DNA"/>
</dbReference>
<dbReference type="GO" id="GO:0006310">
    <property type="term" value="P:DNA recombination"/>
    <property type="evidence" value="ECO:0007669"/>
    <property type="project" value="UniProtKB-KW"/>
</dbReference>
<dbReference type="InterPro" id="IPR013762">
    <property type="entry name" value="Integrase-like_cat_sf"/>
</dbReference>
<dbReference type="GO" id="GO:0015074">
    <property type="term" value="P:DNA integration"/>
    <property type="evidence" value="ECO:0007669"/>
    <property type="project" value="UniProtKB-KW"/>
</dbReference>
<proteinExistence type="predicted"/>
<evidence type="ECO:0000313" key="8">
    <source>
        <dbReference type="Proteomes" id="UP000186308"/>
    </source>
</evidence>
<evidence type="ECO:0000259" key="6">
    <source>
        <dbReference type="PROSITE" id="PS51900"/>
    </source>
</evidence>
<reference evidence="7 8" key="1">
    <citation type="submission" date="2017-01" db="EMBL/GenBank/DDBJ databases">
        <authorList>
            <person name="Varghese N."/>
            <person name="Submissions S."/>
        </authorList>
    </citation>
    <scope>NUCLEOTIDE SEQUENCE [LARGE SCALE GENOMIC DNA]</scope>
    <source>
        <strain evidence="7 8">ATCC 35905</strain>
    </source>
</reference>
<organism evidence="7 8">
    <name type="scientific">Acidiphilium rubrum</name>
    <dbReference type="NCBI Taxonomy" id="526"/>
    <lineage>
        <taxon>Bacteria</taxon>
        <taxon>Pseudomonadati</taxon>
        <taxon>Pseudomonadota</taxon>
        <taxon>Alphaproteobacteria</taxon>
        <taxon>Acetobacterales</taxon>
        <taxon>Acidocellaceae</taxon>
        <taxon>Acidiphilium</taxon>
    </lineage>
</organism>
<dbReference type="InterPro" id="IPR044068">
    <property type="entry name" value="CB"/>
</dbReference>
<dbReference type="PANTHER" id="PTHR34605">
    <property type="entry name" value="PHAGE_INTEGRASE DOMAIN-CONTAINING PROTEIN"/>
    <property type="match status" value="1"/>
</dbReference>
<dbReference type="GO" id="GO:0003677">
    <property type="term" value="F:DNA binding"/>
    <property type="evidence" value="ECO:0007669"/>
    <property type="project" value="UniProtKB-UniRule"/>
</dbReference>
<dbReference type="PROSITE" id="PS51898">
    <property type="entry name" value="TYR_RECOMBINASE"/>
    <property type="match status" value="1"/>
</dbReference>
<dbReference type="OrthoDB" id="5513193at2"/>
<feature type="domain" description="Tyr recombinase" evidence="5">
    <location>
        <begin position="142"/>
        <end position="343"/>
    </location>
</feature>
<dbReference type="CDD" id="cd00799">
    <property type="entry name" value="INT_Cre_C"/>
    <property type="match status" value="1"/>
</dbReference>
<keyword evidence="8" id="KW-1185">Reference proteome</keyword>
<dbReference type="Pfam" id="PF00589">
    <property type="entry name" value="Phage_integrase"/>
    <property type="match status" value="1"/>
</dbReference>
<evidence type="ECO:0000313" key="7">
    <source>
        <dbReference type="EMBL" id="SIR55842.1"/>
    </source>
</evidence>
<evidence type="ECO:0000256" key="2">
    <source>
        <dbReference type="ARBA" id="ARBA00023125"/>
    </source>
</evidence>
<sequence>MVDQHSESGRTLDGEILADPAENPGIAVAPALTPAGQAALARAQAFARQAVSPATLRAYKADWTHYAAWCDQTGFVPVPATPAVVGAYLSSLAGSHAPTTIRRRLAAIGTMHRFNDLPWNPAHGDIQHPLRGALRNHGRAVQKAAALTLPMLRQLVATCDRTARGRRDRALLLIGFAAALRRSELVALQVDDIAEDARGLRLRIRRGKTDQAGEGAEIGVPRGRHVETCPVRAFQDWMEIATRKSGPLFRRISTGYTIGDVGMHPDAVRRILAYRAEMAGLVIEGFDRLSAHALRVGFITEAYAKGVRDEDIMRHTRHRTQSVMRGYVQRAGLVSDSPAGMLDL</sequence>
<dbReference type="Gene3D" id="1.10.443.10">
    <property type="entry name" value="Intergrase catalytic core"/>
    <property type="match status" value="1"/>
</dbReference>
<keyword evidence="2 4" id="KW-0238">DNA-binding</keyword>
<dbReference type="InterPro" id="IPR052925">
    <property type="entry name" value="Phage_Integrase-like_Recomb"/>
</dbReference>
<dbReference type="InterPro" id="IPR002104">
    <property type="entry name" value="Integrase_catalytic"/>
</dbReference>
<protein>
    <submittedName>
        <fullName evidence="7">Site-specific recombinase XerD</fullName>
    </submittedName>
</protein>
<dbReference type="InterPro" id="IPR010998">
    <property type="entry name" value="Integrase_recombinase_N"/>
</dbReference>
<dbReference type="SUPFAM" id="SSF47823">
    <property type="entry name" value="lambda integrase-like, N-terminal domain"/>
    <property type="match status" value="1"/>
</dbReference>
<dbReference type="Gene3D" id="1.10.150.130">
    <property type="match status" value="1"/>
</dbReference>
<dbReference type="PROSITE" id="PS51900">
    <property type="entry name" value="CB"/>
    <property type="match status" value="1"/>
</dbReference>
<comment type="caution">
    <text evidence="7">The sequence shown here is derived from an EMBL/GenBank/DDBJ whole genome shotgun (WGS) entry which is preliminary data.</text>
</comment>
<dbReference type="InterPro" id="IPR011010">
    <property type="entry name" value="DNA_brk_join_enz"/>
</dbReference>
<dbReference type="PANTHER" id="PTHR34605:SF3">
    <property type="entry name" value="P CELL-TYPE AGGLUTINATION PROTEIN MAP4-LIKE-RELATED"/>
    <property type="match status" value="1"/>
</dbReference>
<accession>A0A8G2CP51</accession>
<evidence type="ECO:0000256" key="4">
    <source>
        <dbReference type="PROSITE-ProRule" id="PRU01248"/>
    </source>
</evidence>
<evidence type="ECO:0000256" key="3">
    <source>
        <dbReference type="ARBA" id="ARBA00023172"/>
    </source>
</evidence>
<dbReference type="SUPFAM" id="SSF56349">
    <property type="entry name" value="DNA breaking-rejoining enzymes"/>
    <property type="match status" value="1"/>
</dbReference>
<name>A0A8G2CP51_ACIRU</name>